<evidence type="ECO:0000256" key="6">
    <source>
        <dbReference type="ARBA" id="ARBA00023015"/>
    </source>
</evidence>
<dbReference type="GeneID" id="95605388"/>
<feature type="domain" description="Putative zinc-finger" evidence="12">
    <location>
        <begin position="10"/>
        <end position="39"/>
    </location>
</feature>
<dbReference type="InterPro" id="IPR041916">
    <property type="entry name" value="Anti_sigma_zinc_sf"/>
</dbReference>
<dbReference type="PANTHER" id="PTHR37461">
    <property type="entry name" value="ANTI-SIGMA-K FACTOR RSKA"/>
    <property type="match status" value="1"/>
</dbReference>
<accession>A0ABY6R9F6</accession>
<gene>
    <name evidence="13" type="ORF">LDH80_38160</name>
</gene>
<dbReference type="Pfam" id="PF13490">
    <property type="entry name" value="zf-HC2"/>
    <property type="match status" value="1"/>
</dbReference>
<organism evidence="13 14">
    <name type="scientific">Streptomyces tanashiensis</name>
    <dbReference type="NCBI Taxonomy" id="67367"/>
    <lineage>
        <taxon>Bacteria</taxon>
        <taxon>Bacillati</taxon>
        <taxon>Actinomycetota</taxon>
        <taxon>Actinomycetes</taxon>
        <taxon>Kitasatosporales</taxon>
        <taxon>Streptomycetaceae</taxon>
        <taxon>Streptomyces</taxon>
    </lineage>
</organism>
<evidence type="ECO:0000256" key="1">
    <source>
        <dbReference type="ARBA" id="ARBA00004167"/>
    </source>
</evidence>
<evidence type="ECO:0000256" key="3">
    <source>
        <dbReference type="ARBA" id="ARBA00022475"/>
    </source>
</evidence>
<dbReference type="Pfam" id="PF10099">
    <property type="entry name" value="RskA_C"/>
    <property type="match status" value="1"/>
</dbReference>
<evidence type="ECO:0000256" key="4">
    <source>
        <dbReference type="ARBA" id="ARBA00022692"/>
    </source>
</evidence>
<evidence type="ECO:0000256" key="2">
    <source>
        <dbReference type="ARBA" id="ARBA00004236"/>
    </source>
</evidence>
<dbReference type="InterPro" id="IPR018764">
    <property type="entry name" value="RskA_C"/>
</dbReference>
<dbReference type="InterPro" id="IPR051474">
    <property type="entry name" value="Anti-sigma-K/W_factor"/>
</dbReference>
<keyword evidence="4" id="KW-0812">Transmembrane</keyword>
<comment type="subcellular location">
    <subcellularLocation>
        <location evidence="2">Cell membrane</location>
    </subcellularLocation>
    <subcellularLocation>
        <location evidence="1">Membrane</location>
        <topology evidence="1">Single-pass membrane protein</topology>
    </subcellularLocation>
</comment>
<keyword evidence="8" id="KW-0804">Transcription</keyword>
<evidence type="ECO:0000259" key="12">
    <source>
        <dbReference type="Pfam" id="PF13490"/>
    </source>
</evidence>
<keyword evidence="3" id="KW-1003">Cell membrane</keyword>
<name>A0ABY6R9F6_9ACTN</name>
<evidence type="ECO:0000256" key="9">
    <source>
        <dbReference type="ARBA" id="ARBA00029829"/>
    </source>
</evidence>
<evidence type="ECO:0000256" key="8">
    <source>
        <dbReference type="ARBA" id="ARBA00023163"/>
    </source>
</evidence>
<sequence length="249" mass="25861">MTTSPGDPHAAVGAYVLHALPSAEEAAFEKHLAGCAPCRREVDELRRAAARLATAESIDAPPELRQRTLERIRTVRQERAPRPPWPHRRVMSMALAASLVAAAALGGLALWQHSEADDARARAVQAEQQARGNNTAFADLLTAPDATLHAGKLSVGATAAVVVSQSQNRAAFAARDLPALTGNRVYELWYAAEAGGLRPAGLLPGSGRDSARLLDGPLGDAVAVGITVEPAGGSAQPTSDPLGIISIGT</sequence>
<keyword evidence="14" id="KW-1185">Reference proteome</keyword>
<dbReference type="EMBL" id="CP084204">
    <property type="protein sequence ID" value="UZX26146.1"/>
    <property type="molecule type" value="Genomic_DNA"/>
</dbReference>
<proteinExistence type="predicted"/>
<feature type="domain" description="Anti-sigma K factor RskA C-terminal" evidence="11">
    <location>
        <begin position="99"/>
        <end position="241"/>
    </location>
</feature>
<evidence type="ECO:0000256" key="7">
    <source>
        <dbReference type="ARBA" id="ARBA00023136"/>
    </source>
</evidence>
<keyword evidence="7" id="KW-0472">Membrane</keyword>
<protein>
    <recommendedName>
        <fullName evidence="10">Regulator of SigK</fullName>
    </recommendedName>
    <alternativeName>
        <fullName evidence="9">Sigma-K anti-sigma factor RskA</fullName>
    </alternativeName>
</protein>
<evidence type="ECO:0000259" key="11">
    <source>
        <dbReference type="Pfam" id="PF10099"/>
    </source>
</evidence>
<dbReference type="RefSeq" id="WP_267260280.1">
    <property type="nucleotide sequence ID" value="NZ_CP084204.1"/>
</dbReference>
<evidence type="ECO:0000313" key="13">
    <source>
        <dbReference type="EMBL" id="UZX26146.1"/>
    </source>
</evidence>
<evidence type="ECO:0000256" key="5">
    <source>
        <dbReference type="ARBA" id="ARBA00022989"/>
    </source>
</evidence>
<evidence type="ECO:0000313" key="14">
    <source>
        <dbReference type="Proteomes" id="UP001164506"/>
    </source>
</evidence>
<dbReference type="Gene3D" id="1.10.10.1320">
    <property type="entry name" value="Anti-sigma factor, zinc-finger domain"/>
    <property type="match status" value="1"/>
</dbReference>
<dbReference type="Proteomes" id="UP001164506">
    <property type="component" value="Chromosome"/>
</dbReference>
<dbReference type="PANTHER" id="PTHR37461:SF1">
    <property type="entry name" value="ANTI-SIGMA-K FACTOR RSKA"/>
    <property type="match status" value="1"/>
</dbReference>
<reference evidence="13" key="1">
    <citation type="submission" date="2021-09" db="EMBL/GenBank/DDBJ databases">
        <title>Complete genome sequence and metabolic characterization of Streptomyces tanashiensis DSM 731 the producer of antibacterial Kalafungin and diverse secondary metabolites.</title>
        <authorList>
            <person name="Abbasi M.N."/>
            <person name="Anwar M.N."/>
            <person name="Alam K."/>
            <person name="Shoaib M."/>
            <person name="Lin Z."/>
            <person name="Hayat M."/>
            <person name="Ali M.I."/>
            <person name="Malik H.M.T."/>
            <person name="Ahmed I."/>
            <person name="Li A."/>
            <person name="Hailong Wang H."/>
            <person name="Zhang Y."/>
        </authorList>
    </citation>
    <scope>NUCLEOTIDE SEQUENCE</scope>
    <source>
        <strain evidence="13">Kala</strain>
    </source>
</reference>
<keyword evidence="5" id="KW-1133">Transmembrane helix</keyword>
<dbReference type="InterPro" id="IPR027383">
    <property type="entry name" value="Znf_put"/>
</dbReference>
<evidence type="ECO:0000256" key="10">
    <source>
        <dbReference type="ARBA" id="ARBA00030803"/>
    </source>
</evidence>
<keyword evidence="6" id="KW-0805">Transcription regulation</keyword>